<evidence type="ECO:0000256" key="13">
    <source>
        <dbReference type="ARBA" id="ARBA00023264"/>
    </source>
</evidence>
<keyword evidence="10" id="KW-0443">Lipid metabolism</keyword>
<comment type="subcellular location">
    <subcellularLocation>
        <location evidence="1">Membrane</location>
        <topology evidence="1">Multi-pass membrane protein</topology>
    </subcellularLocation>
</comment>
<evidence type="ECO:0000256" key="7">
    <source>
        <dbReference type="ARBA" id="ARBA00022679"/>
    </source>
</evidence>
<dbReference type="OrthoDB" id="9796672at2"/>
<dbReference type="AlphaFoldDB" id="A0A2P5T0H4"/>
<dbReference type="InterPro" id="IPR050324">
    <property type="entry name" value="CDP-alcohol_PTase-I"/>
</dbReference>
<evidence type="ECO:0000313" key="19">
    <source>
        <dbReference type="Proteomes" id="UP000296153"/>
    </source>
</evidence>
<evidence type="ECO:0000256" key="5">
    <source>
        <dbReference type="ARBA" id="ARBA00014944"/>
    </source>
</evidence>
<evidence type="ECO:0000256" key="15">
    <source>
        <dbReference type="NCBIfam" id="TIGR00560"/>
    </source>
</evidence>
<keyword evidence="11 17" id="KW-0472">Membrane</keyword>
<dbReference type="EMBL" id="PDKT01000001">
    <property type="protein sequence ID" value="PPI88098.1"/>
    <property type="molecule type" value="Genomic_DNA"/>
</dbReference>
<comment type="catalytic activity">
    <reaction evidence="14">
        <text>a CDP-1,2-diacyl-sn-glycerol + sn-glycerol 3-phosphate = a 1,2-diacyl-sn-glycero-3-phospho-(1'-sn-glycero-3'-phosphate) + CMP + H(+)</text>
        <dbReference type="Rhea" id="RHEA:12593"/>
        <dbReference type="ChEBI" id="CHEBI:15378"/>
        <dbReference type="ChEBI" id="CHEBI:57597"/>
        <dbReference type="ChEBI" id="CHEBI:58332"/>
        <dbReference type="ChEBI" id="CHEBI:60110"/>
        <dbReference type="ChEBI" id="CHEBI:60377"/>
        <dbReference type="EC" id="2.7.8.5"/>
    </reaction>
</comment>
<keyword evidence="6" id="KW-0444">Lipid biosynthesis</keyword>
<evidence type="ECO:0000256" key="12">
    <source>
        <dbReference type="ARBA" id="ARBA00023209"/>
    </source>
</evidence>
<sequence length="188" mass="21969">MQLNIPNILTLSRFFLIPFFVMFFYIPINNSTFISTLIFIIAALTDLFDGFLARRWKQTTNFGSVLDPIIDKIMVTIALILVSEHFHICWITIPTMIIISREIIVSALRQWIYSVNNLNRNNNLNCNIVSKISKIKTTLQMLSLIALLWHPNIFIIKIGLILIYMALIFTLWSMFLYIKIFQHILSIK</sequence>
<evidence type="ECO:0000256" key="4">
    <source>
        <dbReference type="ARBA" id="ARBA00013170"/>
    </source>
</evidence>
<feature type="transmembrane region" description="Helical" evidence="17">
    <location>
        <begin position="32"/>
        <end position="52"/>
    </location>
</feature>
<dbReference type="NCBIfam" id="TIGR00560">
    <property type="entry name" value="pgsA"/>
    <property type="match status" value="1"/>
</dbReference>
<keyword evidence="9 17" id="KW-1133">Transmembrane helix</keyword>
<dbReference type="GO" id="GO:0046474">
    <property type="term" value="P:glycerophospholipid biosynthetic process"/>
    <property type="evidence" value="ECO:0007669"/>
    <property type="project" value="TreeGrafter"/>
</dbReference>
<reference evidence="18 19" key="1">
    <citation type="journal article" date="2018" name="Genome Biol. Evol.">
        <title>Cladogenesis and Genomic Streamlining in Extracellular Endosymbionts of Tropical Stink Bugs.</title>
        <authorList>
            <person name="Otero-Bravo A."/>
            <person name="Goffredi S."/>
            <person name="Sabree Z.L."/>
        </authorList>
    </citation>
    <scope>NUCLEOTIDE SEQUENCE [LARGE SCALE GENOMIC DNA]</scope>
    <source>
        <strain evidence="18 19">SoEE</strain>
    </source>
</reference>
<dbReference type="GO" id="GO:0005886">
    <property type="term" value="C:plasma membrane"/>
    <property type="evidence" value="ECO:0007669"/>
    <property type="project" value="TreeGrafter"/>
</dbReference>
<accession>A0A2P5T0H4</accession>
<keyword evidence="12" id="KW-0594">Phospholipid biosynthesis</keyword>
<dbReference type="InterPro" id="IPR000462">
    <property type="entry name" value="CDP-OH_P_trans"/>
</dbReference>
<evidence type="ECO:0000256" key="3">
    <source>
        <dbReference type="ARBA" id="ARBA00010441"/>
    </source>
</evidence>
<evidence type="ECO:0000256" key="14">
    <source>
        <dbReference type="ARBA" id="ARBA00048586"/>
    </source>
</evidence>
<name>A0A2P5T0H4_9GAMM</name>
<feature type="transmembrane region" description="Helical" evidence="17">
    <location>
        <begin position="73"/>
        <end position="99"/>
    </location>
</feature>
<dbReference type="RefSeq" id="WP_136130708.1">
    <property type="nucleotide sequence ID" value="NZ_PDKT01000001.1"/>
</dbReference>
<dbReference type="Gene3D" id="1.20.120.1760">
    <property type="match status" value="1"/>
</dbReference>
<gene>
    <name evidence="18" type="primary">pgsA</name>
    <name evidence="18" type="ORF">CRV12_00445</name>
</gene>
<dbReference type="GO" id="GO:0008444">
    <property type="term" value="F:CDP-diacylglycerol-glycerol-3-phosphate 3-phosphatidyltransferase activity"/>
    <property type="evidence" value="ECO:0007669"/>
    <property type="project" value="UniProtKB-UniRule"/>
</dbReference>
<dbReference type="InterPro" id="IPR043130">
    <property type="entry name" value="CDP-OH_PTrfase_TM_dom"/>
</dbReference>
<dbReference type="InterPro" id="IPR004570">
    <property type="entry name" value="Phosphatidylglycerol_P_synth"/>
</dbReference>
<dbReference type="PANTHER" id="PTHR14269">
    <property type="entry name" value="CDP-DIACYLGLYCEROL--GLYCEROL-3-PHOSPHATE 3-PHOSPHATIDYLTRANSFERASE-RELATED"/>
    <property type="match status" value="1"/>
</dbReference>
<dbReference type="PIRSF" id="PIRSF000847">
    <property type="entry name" value="Phos_ph_gly_syn"/>
    <property type="match status" value="1"/>
</dbReference>
<organism evidence="18 19">
    <name type="scientific">Candidatus Pantoea edessiphila</name>
    <dbReference type="NCBI Taxonomy" id="2044610"/>
    <lineage>
        <taxon>Bacteria</taxon>
        <taxon>Pseudomonadati</taxon>
        <taxon>Pseudomonadota</taxon>
        <taxon>Gammaproteobacteria</taxon>
        <taxon>Enterobacterales</taxon>
        <taxon>Erwiniaceae</taxon>
        <taxon>Pantoea</taxon>
    </lineage>
</organism>
<dbReference type="PROSITE" id="PS00379">
    <property type="entry name" value="CDP_ALCOHOL_P_TRANSF"/>
    <property type="match status" value="1"/>
</dbReference>
<keyword evidence="7 16" id="KW-0808">Transferase</keyword>
<evidence type="ECO:0000256" key="16">
    <source>
        <dbReference type="RuleBase" id="RU003750"/>
    </source>
</evidence>
<evidence type="ECO:0000256" key="17">
    <source>
        <dbReference type="SAM" id="Phobius"/>
    </source>
</evidence>
<dbReference type="PANTHER" id="PTHR14269:SF62">
    <property type="entry name" value="CDP-DIACYLGLYCEROL--GLYCEROL-3-PHOSPHATE 3-PHOSPHATIDYLTRANSFERASE 1, CHLOROPLASTIC"/>
    <property type="match status" value="1"/>
</dbReference>
<keyword evidence="13" id="KW-1208">Phospholipid metabolism</keyword>
<dbReference type="EC" id="2.7.8.5" evidence="4 15"/>
<protein>
    <recommendedName>
        <fullName evidence="5 15">CDP-diacylglycerol--glycerol-3-phosphate 3-phosphatidyltransferase</fullName>
        <ecNumber evidence="4 15">2.7.8.5</ecNumber>
    </recommendedName>
</protein>
<comment type="similarity">
    <text evidence="3 16">Belongs to the CDP-alcohol phosphatidyltransferase class-I family.</text>
</comment>
<proteinExistence type="inferred from homology"/>
<evidence type="ECO:0000256" key="10">
    <source>
        <dbReference type="ARBA" id="ARBA00023098"/>
    </source>
</evidence>
<dbReference type="Pfam" id="PF01066">
    <property type="entry name" value="CDP-OH_P_transf"/>
    <property type="match status" value="1"/>
</dbReference>
<feature type="transmembrane region" description="Helical" evidence="17">
    <location>
        <begin position="153"/>
        <end position="178"/>
    </location>
</feature>
<evidence type="ECO:0000313" key="18">
    <source>
        <dbReference type="EMBL" id="PPI88098.1"/>
    </source>
</evidence>
<dbReference type="Proteomes" id="UP000296153">
    <property type="component" value="Unassembled WGS sequence"/>
</dbReference>
<dbReference type="InterPro" id="IPR048254">
    <property type="entry name" value="CDP_ALCOHOL_P_TRANSF_CS"/>
</dbReference>
<evidence type="ECO:0000256" key="8">
    <source>
        <dbReference type="ARBA" id="ARBA00022692"/>
    </source>
</evidence>
<evidence type="ECO:0000256" key="9">
    <source>
        <dbReference type="ARBA" id="ARBA00022989"/>
    </source>
</evidence>
<evidence type="ECO:0000256" key="1">
    <source>
        <dbReference type="ARBA" id="ARBA00004141"/>
    </source>
</evidence>
<keyword evidence="8 17" id="KW-0812">Transmembrane</keyword>
<feature type="transmembrane region" description="Helical" evidence="17">
    <location>
        <begin position="7"/>
        <end position="26"/>
    </location>
</feature>
<comment type="pathway">
    <text evidence="2">Phospholipid metabolism; phosphatidylglycerol biosynthesis; phosphatidylglycerol from CDP-diacylglycerol: step 1/2.</text>
</comment>
<comment type="caution">
    <text evidence="18">The sequence shown here is derived from an EMBL/GenBank/DDBJ whole genome shotgun (WGS) entry which is preliminary data.</text>
</comment>
<evidence type="ECO:0000256" key="2">
    <source>
        <dbReference type="ARBA" id="ARBA00005042"/>
    </source>
</evidence>
<evidence type="ECO:0000256" key="6">
    <source>
        <dbReference type="ARBA" id="ARBA00022516"/>
    </source>
</evidence>
<evidence type="ECO:0000256" key="11">
    <source>
        <dbReference type="ARBA" id="ARBA00023136"/>
    </source>
</evidence>